<dbReference type="Proteomes" id="UP001500320">
    <property type="component" value="Unassembled WGS sequence"/>
</dbReference>
<feature type="compositionally biased region" description="Low complexity" evidence="1">
    <location>
        <begin position="105"/>
        <end position="114"/>
    </location>
</feature>
<keyword evidence="3" id="KW-1185">Reference proteome</keyword>
<comment type="caution">
    <text evidence="2">The sequence shown here is derived from an EMBL/GenBank/DDBJ whole genome shotgun (WGS) entry which is preliminary data.</text>
</comment>
<gene>
    <name evidence="2" type="ORF">GCM10010466_39660</name>
</gene>
<feature type="region of interest" description="Disordered" evidence="1">
    <location>
        <begin position="103"/>
        <end position="131"/>
    </location>
</feature>
<evidence type="ECO:0000256" key="1">
    <source>
        <dbReference type="SAM" id="MobiDB-lite"/>
    </source>
</evidence>
<evidence type="ECO:0000313" key="3">
    <source>
        <dbReference type="Proteomes" id="UP001500320"/>
    </source>
</evidence>
<evidence type="ECO:0000313" key="2">
    <source>
        <dbReference type="EMBL" id="GAA3144628.1"/>
    </source>
</evidence>
<reference evidence="3" key="1">
    <citation type="journal article" date="2019" name="Int. J. Syst. Evol. Microbiol.">
        <title>The Global Catalogue of Microorganisms (GCM) 10K type strain sequencing project: providing services to taxonomists for standard genome sequencing and annotation.</title>
        <authorList>
            <consortium name="The Broad Institute Genomics Platform"/>
            <consortium name="The Broad Institute Genome Sequencing Center for Infectious Disease"/>
            <person name="Wu L."/>
            <person name="Ma J."/>
        </authorList>
    </citation>
    <scope>NUCLEOTIDE SEQUENCE [LARGE SCALE GENOMIC DNA]</scope>
    <source>
        <strain evidence="3">JCM 9373</strain>
    </source>
</reference>
<sequence>MPPPMTSEAAAWIREHVLTLPWVTLNLPGRKCGCQLGRTHACRTGHHGDCVFIREPGPLLTHETEVYGPRAGNLRGSTVKVWLTCRWMCDCWCRHRLELDPAPAPGAAPADDQASLFDLDPPPPTSRSHQQ</sequence>
<protein>
    <submittedName>
        <fullName evidence="2">Uncharacterized protein</fullName>
    </submittedName>
</protein>
<dbReference type="Pfam" id="PF19761">
    <property type="entry name" value="DUF6248"/>
    <property type="match status" value="1"/>
</dbReference>
<accession>A0ABP6NDF2</accession>
<dbReference type="InterPro" id="IPR046215">
    <property type="entry name" value="DUF6248"/>
</dbReference>
<organism evidence="2 3">
    <name type="scientific">Planomonospora alba</name>
    <dbReference type="NCBI Taxonomy" id="161354"/>
    <lineage>
        <taxon>Bacteria</taxon>
        <taxon>Bacillati</taxon>
        <taxon>Actinomycetota</taxon>
        <taxon>Actinomycetes</taxon>
        <taxon>Streptosporangiales</taxon>
        <taxon>Streptosporangiaceae</taxon>
        <taxon>Planomonospora</taxon>
    </lineage>
</organism>
<dbReference type="EMBL" id="BAAAUT010000031">
    <property type="protein sequence ID" value="GAA3144628.1"/>
    <property type="molecule type" value="Genomic_DNA"/>
</dbReference>
<proteinExistence type="predicted"/>
<name>A0ABP6NDF2_9ACTN</name>